<gene>
    <name evidence="3" type="ORF">NKR19_g3549</name>
</gene>
<evidence type="ECO:0000256" key="1">
    <source>
        <dbReference type="ARBA" id="ARBA00038158"/>
    </source>
</evidence>
<evidence type="ECO:0000313" key="3">
    <source>
        <dbReference type="EMBL" id="KAJ9158223.1"/>
    </source>
</evidence>
<sequence length="404" mass="44872">MSDLTAEDGSGPDRQEQGARTQTNADADQAGVINKLATSDAVHISDGPSEAIHSILQPEDRSRIQASVTRSEQGADDASVGAPSLFSTGLNVDDSSDADSSIGDIDRPSSSVSATSSVFDFVEEHGRTFHRYKAGKYFLPNDIPERERLDLQHAIAMRLLGKLALAPVDNPPRVLDIGTGTGIWAIEFANENPASDVLGTDLSPIQPEYVPANCRFEVDDAEDVWVFNDKFDYIHSRFMIAAFSDWPKVFRSCYDNLNPGGWVEFQEYYVEFQCIDDTLSGTALERWNNLILEATGKLRRNGRAAAKFRSQLLAAGFVDVVERKFALPGNAWAKGEREKMLGLMQMTNILDGLQGMSLQLFTRVLGWNAEAVELFLVDVRKDLRNRDIHFYYVVYDVFGRKPTT</sequence>
<feature type="compositionally biased region" description="Low complexity" evidence="2">
    <location>
        <begin position="98"/>
        <end position="112"/>
    </location>
</feature>
<feature type="region of interest" description="Disordered" evidence="2">
    <location>
        <begin position="1"/>
        <end position="112"/>
    </location>
</feature>
<comment type="caution">
    <text evidence="3">The sequence shown here is derived from an EMBL/GenBank/DDBJ whole genome shotgun (WGS) entry which is preliminary data.</text>
</comment>
<keyword evidence="4" id="KW-1185">Reference proteome</keyword>
<dbReference type="SUPFAM" id="SSF53335">
    <property type="entry name" value="S-adenosyl-L-methionine-dependent methyltransferases"/>
    <property type="match status" value="1"/>
</dbReference>
<keyword evidence="3" id="KW-0808">Transferase</keyword>
<dbReference type="CDD" id="cd02440">
    <property type="entry name" value="AdoMet_MTases"/>
    <property type="match status" value="1"/>
</dbReference>
<dbReference type="PANTHER" id="PTHR43591">
    <property type="entry name" value="METHYLTRANSFERASE"/>
    <property type="match status" value="1"/>
</dbReference>
<dbReference type="Pfam" id="PF13489">
    <property type="entry name" value="Methyltransf_23"/>
    <property type="match status" value="1"/>
</dbReference>
<dbReference type="Proteomes" id="UP001174691">
    <property type="component" value="Unassembled WGS sequence"/>
</dbReference>
<dbReference type="Gene3D" id="3.40.50.150">
    <property type="entry name" value="Vaccinia Virus protein VP39"/>
    <property type="match status" value="1"/>
</dbReference>
<dbReference type="EMBL" id="JANBVN010000040">
    <property type="protein sequence ID" value="KAJ9158223.1"/>
    <property type="molecule type" value="Genomic_DNA"/>
</dbReference>
<accession>A0AA38RUA5</accession>
<dbReference type="InterPro" id="IPR029063">
    <property type="entry name" value="SAM-dependent_MTases_sf"/>
</dbReference>
<dbReference type="GO" id="GO:0008168">
    <property type="term" value="F:methyltransferase activity"/>
    <property type="evidence" value="ECO:0007669"/>
    <property type="project" value="UniProtKB-KW"/>
</dbReference>
<evidence type="ECO:0000256" key="2">
    <source>
        <dbReference type="SAM" id="MobiDB-lite"/>
    </source>
</evidence>
<reference evidence="3" key="1">
    <citation type="submission" date="2022-07" db="EMBL/GenBank/DDBJ databases">
        <title>Fungi with potential for degradation of polypropylene.</title>
        <authorList>
            <person name="Gostincar C."/>
        </authorList>
    </citation>
    <scope>NUCLEOTIDE SEQUENCE</scope>
    <source>
        <strain evidence="3">EXF-13287</strain>
    </source>
</reference>
<proteinExistence type="inferred from homology"/>
<comment type="similarity">
    <text evidence="1">Belongs to the methyltransferase superfamily. LaeA methyltransferase family.</text>
</comment>
<dbReference type="AlphaFoldDB" id="A0AA38RUA5"/>
<dbReference type="PANTHER" id="PTHR43591:SF102">
    <property type="entry name" value="S-ADENOSYL-L-METHIONINE-DEPENDENT METHYLTRANSFERASE"/>
    <property type="match status" value="1"/>
</dbReference>
<organism evidence="3 4">
    <name type="scientific">Coniochaeta hoffmannii</name>
    <dbReference type="NCBI Taxonomy" id="91930"/>
    <lineage>
        <taxon>Eukaryota</taxon>
        <taxon>Fungi</taxon>
        <taxon>Dikarya</taxon>
        <taxon>Ascomycota</taxon>
        <taxon>Pezizomycotina</taxon>
        <taxon>Sordariomycetes</taxon>
        <taxon>Sordariomycetidae</taxon>
        <taxon>Coniochaetales</taxon>
        <taxon>Coniochaetaceae</taxon>
        <taxon>Coniochaeta</taxon>
    </lineage>
</organism>
<keyword evidence="3" id="KW-0489">Methyltransferase</keyword>
<dbReference type="GO" id="GO:0032259">
    <property type="term" value="P:methylation"/>
    <property type="evidence" value="ECO:0007669"/>
    <property type="project" value="UniProtKB-KW"/>
</dbReference>
<evidence type="ECO:0000313" key="4">
    <source>
        <dbReference type="Proteomes" id="UP001174691"/>
    </source>
</evidence>
<name>A0AA38RUA5_9PEZI</name>
<protein>
    <submittedName>
        <fullName evidence="3">S-adenosyl-L-methionine-dependent methyltransferase</fullName>
    </submittedName>
</protein>